<evidence type="ECO:0000256" key="6">
    <source>
        <dbReference type="ARBA" id="ARBA00022763"/>
    </source>
</evidence>
<evidence type="ECO:0000259" key="16">
    <source>
        <dbReference type="PROSITE" id="PS51190"/>
    </source>
</evidence>
<dbReference type="Gene3D" id="1.10.1070.11">
    <property type="entry name" value="Phosphatidylinositol 3-/4-kinase, catalytic domain"/>
    <property type="match status" value="1"/>
</dbReference>
<dbReference type="GO" id="GO:0004674">
    <property type="term" value="F:protein serine/threonine kinase activity"/>
    <property type="evidence" value="ECO:0007669"/>
    <property type="project" value="UniProtKB-KW"/>
</dbReference>
<dbReference type="InterPro" id="IPR003152">
    <property type="entry name" value="FATC_dom"/>
</dbReference>
<dbReference type="SMART" id="SM01343">
    <property type="entry name" value="FATC"/>
    <property type="match status" value="1"/>
</dbReference>
<evidence type="ECO:0000256" key="10">
    <source>
        <dbReference type="ARBA" id="ARBA00023306"/>
    </source>
</evidence>
<comment type="subcellular location">
    <subcellularLocation>
        <location evidence="1">Nucleus</location>
    </subcellularLocation>
</comment>
<dbReference type="FunFam" id="3.30.1010.10:FF:000023">
    <property type="entry name" value="Serine/threonine-protein kinase ATM"/>
    <property type="match status" value="1"/>
</dbReference>
<evidence type="ECO:0000313" key="18">
    <source>
        <dbReference type="Proteomes" id="UP001258017"/>
    </source>
</evidence>
<keyword evidence="4" id="KW-0808">Transferase</keyword>
<evidence type="ECO:0000313" key="17">
    <source>
        <dbReference type="EMBL" id="KAK2581050.1"/>
    </source>
</evidence>
<keyword evidence="10" id="KW-0131">Cell cycle</keyword>
<dbReference type="Proteomes" id="UP001258017">
    <property type="component" value="Unassembled WGS sequence"/>
</dbReference>
<evidence type="ECO:0000256" key="13">
    <source>
        <dbReference type="ARBA" id="ARBA00073111"/>
    </source>
</evidence>
<dbReference type="InterPro" id="IPR000403">
    <property type="entry name" value="PI3/4_kinase_cat_dom"/>
</dbReference>
<comment type="catalytic activity">
    <reaction evidence="11">
        <text>L-threonyl-[protein] + ATP = O-phospho-L-threonyl-[protein] + ADP + H(+)</text>
        <dbReference type="Rhea" id="RHEA:46608"/>
        <dbReference type="Rhea" id="RHEA-COMP:11060"/>
        <dbReference type="Rhea" id="RHEA-COMP:11605"/>
        <dbReference type="ChEBI" id="CHEBI:15378"/>
        <dbReference type="ChEBI" id="CHEBI:30013"/>
        <dbReference type="ChEBI" id="CHEBI:30616"/>
        <dbReference type="ChEBI" id="CHEBI:61977"/>
        <dbReference type="ChEBI" id="CHEBI:456216"/>
        <dbReference type="EC" id="2.7.11.1"/>
    </reaction>
</comment>
<dbReference type="PROSITE" id="PS00916">
    <property type="entry name" value="PI3_4_KINASE_2"/>
    <property type="match status" value="1"/>
</dbReference>
<evidence type="ECO:0000256" key="7">
    <source>
        <dbReference type="ARBA" id="ARBA00022777"/>
    </source>
</evidence>
<dbReference type="PANTHER" id="PTHR37079:SF4">
    <property type="entry name" value="SERINE_THREONINE-PROTEIN KINASE ATM"/>
    <property type="match status" value="1"/>
</dbReference>
<keyword evidence="6" id="KW-0227">DNA damage</keyword>
<dbReference type="EC" id="2.7.11.1" evidence="2"/>
<dbReference type="SUPFAM" id="SSF56112">
    <property type="entry name" value="Protein kinase-like (PK-like)"/>
    <property type="match status" value="1"/>
</dbReference>
<dbReference type="Pfam" id="PF02260">
    <property type="entry name" value="FATC"/>
    <property type="match status" value="1"/>
</dbReference>
<accession>A0AAD9RKB4</accession>
<evidence type="ECO:0000256" key="2">
    <source>
        <dbReference type="ARBA" id="ARBA00012513"/>
    </source>
</evidence>
<evidence type="ECO:0000256" key="12">
    <source>
        <dbReference type="ARBA" id="ARBA00048679"/>
    </source>
</evidence>
<evidence type="ECO:0000256" key="8">
    <source>
        <dbReference type="ARBA" id="ARBA00022840"/>
    </source>
</evidence>
<comment type="caution">
    <text evidence="17">The sequence shown here is derived from an EMBL/GenBank/DDBJ whole genome shotgun (WGS) entry which is preliminary data.</text>
</comment>
<evidence type="ECO:0000256" key="9">
    <source>
        <dbReference type="ARBA" id="ARBA00023242"/>
    </source>
</evidence>
<reference evidence="17" key="2">
    <citation type="journal article" date="2023" name="Commun. Biol.">
        <title>Intrasexual cuticular hydrocarbon dimorphism in a wasp sheds light on hydrocarbon biosynthesis genes in Hymenoptera.</title>
        <authorList>
            <person name="Moris V.C."/>
            <person name="Podsiadlowski L."/>
            <person name="Martin S."/>
            <person name="Oeyen J.P."/>
            <person name="Donath A."/>
            <person name="Petersen M."/>
            <person name="Wilbrandt J."/>
            <person name="Misof B."/>
            <person name="Liedtke D."/>
            <person name="Thamm M."/>
            <person name="Scheiner R."/>
            <person name="Schmitt T."/>
            <person name="Niehuis O."/>
        </authorList>
    </citation>
    <scope>NUCLEOTIDE SEQUENCE</scope>
    <source>
        <strain evidence="17">GBR_01_08_01A</strain>
    </source>
</reference>
<keyword evidence="7" id="KW-0418">Kinase</keyword>
<dbReference type="PROSITE" id="PS51189">
    <property type="entry name" value="FAT"/>
    <property type="match status" value="1"/>
</dbReference>
<dbReference type="InterPro" id="IPR036940">
    <property type="entry name" value="PI3/4_kinase_cat_sf"/>
</dbReference>
<dbReference type="SMART" id="SM00146">
    <property type="entry name" value="PI3Kc"/>
    <property type="match status" value="1"/>
</dbReference>
<dbReference type="CDD" id="cd05171">
    <property type="entry name" value="PIKKc_ATM"/>
    <property type="match status" value="1"/>
</dbReference>
<evidence type="ECO:0000256" key="11">
    <source>
        <dbReference type="ARBA" id="ARBA00047899"/>
    </source>
</evidence>
<dbReference type="InterPro" id="IPR016024">
    <property type="entry name" value="ARM-type_fold"/>
</dbReference>
<dbReference type="SUPFAM" id="SSF48371">
    <property type="entry name" value="ARM repeat"/>
    <property type="match status" value="1"/>
</dbReference>
<evidence type="ECO:0000256" key="5">
    <source>
        <dbReference type="ARBA" id="ARBA00022741"/>
    </source>
</evidence>
<dbReference type="EMBL" id="JAIFRP010000045">
    <property type="protein sequence ID" value="KAK2581050.1"/>
    <property type="molecule type" value="Genomic_DNA"/>
</dbReference>
<dbReference type="InterPro" id="IPR038980">
    <property type="entry name" value="ATM_plant"/>
</dbReference>
<proteinExistence type="predicted"/>
<dbReference type="InterPro" id="IPR044107">
    <property type="entry name" value="PIKKc_ATM"/>
</dbReference>
<dbReference type="InterPro" id="IPR011009">
    <property type="entry name" value="Kinase-like_dom_sf"/>
</dbReference>
<feature type="domain" description="FAT" evidence="15">
    <location>
        <begin position="1817"/>
        <end position="2422"/>
    </location>
</feature>
<keyword evidence="18" id="KW-1185">Reference proteome</keyword>
<dbReference type="InterPro" id="IPR018936">
    <property type="entry name" value="PI3/4_kinase_CS"/>
</dbReference>
<dbReference type="Pfam" id="PF00454">
    <property type="entry name" value="PI3_PI4_kinase"/>
    <property type="match status" value="1"/>
</dbReference>
<dbReference type="InterPro" id="IPR014009">
    <property type="entry name" value="PIK_FAT"/>
</dbReference>
<organism evidence="17 18">
    <name type="scientific">Odynerus spinipes</name>
    <dbReference type="NCBI Taxonomy" id="1348599"/>
    <lineage>
        <taxon>Eukaryota</taxon>
        <taxon>Metazoa</taxon>
        <taxon>Ecdysozoa</taxon>
        <taxon>Arthropoda</taxon>
        <taxon>Hexapoda</taxon>
        <taxon>Insecta</taxon>
        <taxon>Pterygota</taxon>
        <taxon>Neoptera</taxon>
        <taxon>Endopterygota</taxon>
        <taxon>Hymenoptera</taxon>
        <taxon>Apocrita</taxon>
        <taxon>Aculeata</taxon>
        <taxon>Vespoidea</taxon>
        <taxon>Vespidae</taxon>
        <taxon>Eumeninae</taxon>
        <taxon>Odynerus</taxon>
    </lineage>
</organism>
<evidence type="ECO:0000256" key="4">
    <source>
        <dbReference type="ARBA" id="ARBA00022679"/>
    </source>
</evidence>
<keyword evidence="5" id="KW-0547">Nucleotide-binding</keyword>
<evidence type="ECO:0000259" key="15">
    <source>
        <dbReference type="PROSITE" id="PS51189"/>
    </source>
</evidence>
<dbReference type="PANTHER" id="PTHR37079">
    <property type="entry name" value="SERINE/THREONINE-PROTEIN KINASE ATM"/>
    <property type="match status" value="1"/>
</dbReference>
<dbReference type="Gene3D" id="3.30.1010.10">
    <property type="entry name" value="Phosphatidylinositol 3-kinase Catalytic Subunit, Chain A, domain 4"/>
    <property type="match status" value="1"/>
</dbReference>
<name>A0AAD9RKB4_9HYME</name>
<dbReference type="PROSITE" id="PS51190">
    <property type="entry name" value="FATC"/>
    <property type="match status" value="1"/>
</dbReference>
<keyword evidence="8" id="KW-0067">ATP-binding</keyword>
<feature type="domain" description="PI3K/PI4K catalytic" evidence="14">
    <location>
        <begin position="2530"/>
        <end position="2857"/>
    </location>
</feature>
<evidence type="ECO:0000256" key="1">
    <source>
        <dbReference type="ARBA" id="ARBA00004123"/>
    </source>
</evidence>
<keyword evidence="3" id="KW-0723">Serine/threonine-protein kinase</keyword>
<dbReference type="GO" id="GO:0006281">
    <property type="term" value="P:DNA repair"/>
    <property type="evidence" value="ECO:0007669"/>
    <property type="project" value="InterPro"/>
</dbReference>
<evidence type="ECO:0000256" key="3">
    <source>
        <dbReference type="ARBA" id="ARBA00022527"/>
    </source>
</evidence>
<feature type="domain" description="FATC" evidence="16">
    <location>
        <begin position="2856"/>
        <end position="2888"/>
    </location>
</feature>
<evidence type="ECO:0000259" key="14">
    <source>
        <dbReference type="PROSITE" id="PS50290"/>
    </source>
</evidence>
<dbReference type="InterPro" id="IPR003151">
    <property type="entry name" value="PIK-rel_kinase_FAT"/>
</dbReference>
<dbReference type="Pfam" id="PF02259">
    <property type="entry name" value="FAT"/>
    <property type="match status" value="1"/>
</dbReference>
<gene>
    <name evidence="17" type="ORF">KPH14_006093</name>
</gene>
<dbReference type="GO" id="GO:0005524">
    <property type="term" value="F:ATP binding"/>
    <property type="evidence" value="ECO:0007669"/>
    <property type="project" value="UniProtKB-KW"/>
</dbReference>
<keyword evidence="9" id="KW-0539">Nucleus</keyword>
<dbReference type="PROSITE" id="PS00915">
    <property type="entry name" value="PI3_4_KINASE_1"/>
    <property type="match status" value="1"/>
</dbReference>
<comment type="catalytic activity">
    <reaction evidence="12">
        <text>L-seryl-[protein] + ATP = O-phospho-L-seryl-[protein] + ADP + H(+)</text>
        <dbReference type="Rhea" id="RHEA:17989"/>
        <dbReference type="Rhea" id="RHEA-COMP:9863"/>
        <dbReference type="Rhea" id="RHEA-COMP:11604"/>
        <dbReference type="ChEBI" id="CHEBI:15378"/>
        <dbReference type="ChEBI" id="CHEBI:29999"/>
        <dbReference type="ChEBI" id="CHEBI:30616"/>
        <dbReference type="ChEBI" id="CHEBI:83421"/>
        <dbReference type="ChEBI" id="CHEBI:456216"/>
        <dbReference type="EC" id="2.7.11.1"/>
    </reaction>
</comment>
<protein>
    <recommendedName>
        <fullName evidence="13">Serine/threonine-protein kinase ATM</fullName>
        <ecNumber evidence="2">2.7.11.1</ecNumber>
    </recommendedName>
</protein>
<sequence length="2888" mass="334974">MYISERITAILELADSKKVMNKKKCILELLELYENEEAIKEINKNSEYDDGTNVTWWKILTIVHKLILWEADRLATKDIHKTNSERQNTCAALLNTIRYSHESRTLTLKCNSLIKRVLEILHNRKYLFYCDTYLTILTTYILPVRLYRINILPEKLKELLSACINLYEESFMSVKKCTIVEAMQLIVQHGYVYSNLLLEIKQLLPFLEKILSDPKVLEQMEGSIYKLANTICYQVATENRIMLCRFGEDILPKIINLSSYDEKYKFMQLLIQIHHPRGVHQEDDAAFACNWDIWNEILRSMYEIILRDSKKGILLSKHFLNFASEVLNQVLQNPGTIKGKRYSSEFYSPPIKRRCITINSPVDMINHGDLEEAWPTIQILTILFAKYPKRVQPDDFIPLLTILTNYLTRSCKHVRFIDSIYEMCTVLMEIEQLFLNSSKKMDSTSMHWYNIWDILLRSLNTDRNEASAHKLAQCFIKYKKMRNTNSLFTLYISQTIRWSPNSLQTLIMCCEHTHLPDDILMFNTNLCSVLDTHSVKLRFIEWLLNTPWFKVPSVRLIESLCNILIGIPARFFHEKNKTSESSNSLFSTHENTYLQDFLCDDSELIPYKLIETCNLAVTFQINLFTKPITESHDSQEHLQELFAKANINIVDLKDVLAILTKYLYDIVDRKNENNDIRAVIMKIALAGKVAIMVKKMNILVTDAQIRSLMCTIENCLQHAYSLLEAIERSKNNHVYLIDLTNAFLTLYETFSHTYTDMTKIIFSLSTAEKLRNLFDLLNIEDSDNCAYHEIRKYNDNFDIFQNRNEYSNESQATYKRNDISSLNTIRIQTMRTLTTFCCMNTGKERYKIQVNLMQDLMTIDNYDFASAIDFKMAMIVLESFVQYDKEMLYDKYKDTPILFLVDLFKKCINDEKYLRCVLRIVPYFIKYAAIHNCDLIAIMDVFLDLCKLLRNNQFGPLVHVEVLKYLSKGIEIKPLLMKHRQYTHCEDKLWLMVENVLTYLQNPFYMLRLQALDCVQKLYSSNSVEYKQKVCFFEKLKKAAINLLSIEKELFHDDKADETETRTASILLIFATIICSSSTLQNSALVAILQLIDKKYIKLKAAQKVLHSIAKQTEHILLNEDNLACMLSYWLSNGHTMQTFPWVLTQCESQKEFYKTHINTLALIEIQNFNIMNAKQLCTSVEYRFKDVFEQIFAPVLSSLLSLICQRTRRNSEVERAINILQQLTLNQGSFETIDTFANLFEANLDKVIISTILKLHDEEHFYQMFQLQCQFPRTNSLVLDKTDVESCLQYIEEHFMSSESFLHYLATRGISKLQKILLSLVNNIYNMKFIEHKLKALHQYIYFCTIVIEGLKFDYFNAASMYLIREISYTLIHLIKNETDVLSEIACKYFHEFLKYILPKRCTEVKEHLNHYITSLVLVAQMEKTSTALNVLEYLIVEQKELLSDAIAKLNVFPKVLKFQKIWEVHNSLKYQDENIYNLEKEIRHFLDATDQNIVSCNLESLSYLKLQLSTRRDELQAMYNRLDSDSMGNYNLLHQFVCKLLEIVKSSDQTISIEATKCLGQLGPIDLGATILHHRKSYLKESVQVSDILTYDVVALLTEFLVDNNIRLRVASADALNLILSSVWGQKIVDKRNSKSVRLMSMNCSRSPLRINYISPFIQEKGNLYKKDIILDKVSCSKYINENNLIWTEESSIPYNEWIVKMTCDIIACFANYFLIDLIPVCKLSMAMCELILPRIIFLIMYINKELAITMCHCINRFFYHHFNVANQSSIHGSPHVSQHAVHCDRNTVCIMLDLVNFIRTQANENIPLELDFIYIAKAAQYCSAYFTAFLYAEMSCESLLIEPCDFSNIPKIDYVCEREPTLGRMLQNILRDACSKIGDPDAIRGCGSTYLRDSSSRVQHYIQMQEWDKVLLAEDIELSSGNKTAIGEMISALQQSGLHYLLGHCMSTMSICTKEMSDDIQLECAWRLGNWDIPVFRQMMHALYENNTKLQLSESDYYLYHFYALRCFHEKDELGVKNAIKCARMCITKALANISLECNKDIYGKLMQLQMLSEIEELCLTKPDDYSTVLRKWQQCSIGNLNEFQYTEPILTQRSIMYQINDTLYNNSIIKAELVNTYIEIAEIAQNQGHLQIAARALGTLAKQTELPSKFKDLLDYQESLLAWKRNAYEVGRYLMRNLIHRKSIDPILQSRVLRIYGNWMAETKSENPQTVIEKYYQESIKVSASIKNKTPDAIKNLHDTQVALARFADAQFEHVKMYMKSSQFECLKKCVEYSNSAVKFASTVQDTDVRIAVISSQKQNTNDAAELQNIEREKGNYLLIAVRYYLLTLCQSENYNLLVFRLIALWLENANNKEVNKLLEENLDKIPSFKFIPLIPQLAAHMNNVLDDFSVKVNKTLLRCALDHPHHTLPVLLALKNLYGDYEFLKTKKNRKLEEEPRILGARELLRQLDASKVAPNVREMEKLSHSLVMLANYEVDKCKCGSVCKIPASQTILKIRDLCNIFVPTLTVNVKCSGNYDNIIGIARYVGTFETVGGKNVPKKVVCIGTDGIQREQLLKGKDDLRQDAVMQQVFNVMNRLFETSKEAKRRKLKIRTYKVAPLTQRSGILEWCHDTIPIATILIGSDRKSGLHKKYNPHDYSATTCRDKMDEVSKKSNDVKLQRFLECCKYMRPAFHHFFIEKYPSPETWYEKRLAYTRSVATTSIAGYILGLGDRHLSNILMDQLTAEVIHIDFGIAFEQGKVLLIPETVPFRLTRDIEVAMGVSGVEGIMRRGCEEVLTVLRDQRQIIITLLQVLLYDPLFTWAITPEKAYTFQTGKAAVTSQDVEVHSKTNITAERALLRIEQKLQGIEEGLVFSVPGQVEQLIQQARDPSNLSRLYCGWQPYL</sequence>
<reference evidence="17" key="1">
    <citation type="submission" date="2021-08" db="EMBL/GenBank/DDBJ databases">
        <authorList>
            <person name="Misof B."/>
            <person name="Oliver O."/>
            <person name="Podsiadlowski L."/>
            <person name="Donath A."/>
            <person name="Peters R."/>
            <person name="Mayer C."/>
            <person name="Rust J."/>
            <person name="Gunkel S."/>
            <person name="Lesny P."/>
            <person name="Martin S."/>
            <person name="Oeyen J.P."/>
            <person name="Petersen M."/>
            <person name="Panagiotis P."/>
            <person name="Wilbrandt J."/>
            <person name="Tanja T."/>
        </authorList>
    </citation>
    <scope>NUCLEOTIDE SEQUENCE</scope>
    <source>
        <strain evidence="17">GBR_01_08_01A</strain>
        <tissue evidence="17">Thorax + abdomen</tissue>
    </source>
</reference>
<dbReference type="GO" id="GO:0005634">
    <property type="term" value="C:nucleus"/>
    <property type="evidence" value="ECO:0007669"/>
    <property type="project" value="UniProtKB-SubCell"/>
</dbReference>
<dbReference type="PROSITE" id="PS50290">
    <property type="entry name" value="PI3_4_KINASE_3"/>
    <property type="match status" value="1"/>
</dbReference>